<keyword evidence="2" id="KW-0547">Nucleotide-binding</keyword>
<feature type="region of interest" description="Disordered" evidence="4">
    <location>
        <begin position="202"/>
        <end position="226"/>
    </location>
</feature>
<keyword evidence="7" id="KW-1185">Reference proteome</keyword>
<dbReference type="Gene3D" id="3.40.50.300">
    <property type="entry name" value="P-loop containing nucleotide triphosphate hydrolases"/>
    <property type="match status" value="1"/>
</dbReference>
<evidence type="ECO:0000313" key="7">
    <source>
        <dbReference type="Proteomes" id="UP000321118"/>
    </source>
</evidence>
<name>A0A510V3X0_9CELL</name>
<evidence type="ECO:0000313" key="6">
    <source>
        <dbReference type="EMBL" id="GEK19815.1"/>
    </source>
</evidence>
<dbReference type="CDD" id="cd19481">
    <property type="entry name" value="RecA-like_protease"/>
    <property type="match status" value="1"/>
</dbReference>
<comment type="similarity">
    <text evidence="1">Belongs to the AAA ATPase family.</text>
</comment>
<sequence length="653" mass="70241">MAGPLRYDREVTPWERFADLVLQREAALCRVVSGVPPRDFAGMYVDDDDLDTILRSLPGLDGPGPEAAAPVRDLFAPLVDQARAALALWCAQSADALARACRNAGLAPPDVETIALLTAVELDPQRQRVVAYVQDSVQLPRPCLALLARALGPAGPPTVAPGSPLRVAELVTVEDSGPWAVRMCGVAPRLVWAVLGVGAPDPDLPPRTRRVPAQSSARGRRPPPPALLLVHGADAESRRRAVGAELAGRPLLATSVPESAAEWAAVVREATVDGCAVLLEVTGPPEPTAAARIETAPHLTFALSSPRELPLEALPERRWREVHVLDGEAGPEDWLARTGSTESGGARLTREQLRLVAGGDGGDPAAVQANLRRLAGGHLDGLAVRVRARRGWDDLVLPDAQKSQLRELVARYRRRRTVFGEWGFPAIPSTGVVALFAGPSGTGKTLAAEVVARELALDLYKVDLSSVVSKYIGETEKNLERIFAAAGAGDVVLFFDEADALFGKRSEVSSAHDRYANIEVAYLLQRLETFDGLVVLATNLQRNIDDAFLRRIGVAVNVLAPDEEQRRRIWQLVFPAGAPVEDLDLDFLARQFKVTGGVIRNAALGAAFSAADDGGPITMERLVLAMQREFVKLGHLSTETEFARYFDVVRSGR</sequence>
<dbReference type="EMBL" id="BJUB01000001">
    <property type="protein sequence ID" value="GEK19815.1"/>
    <property type="molecule type" value="Genomic_DNA"/>
</dbReference>
<proteinExistence type="inferred from homology"/>
<dbReference type="InterPro" id="IPR027417">
    <property type="entry name" value="P-loop_NTPase"/>
</dbReference>
<reference evidence="6 7" key="1">
    <citation type="submission" date="2019-07" db="EMBL/GenBank/DDBJ databases">
        <title>Whole genome shotgun sequence of Cellulomonas xylanilytica NBRC 101102.</title>
        <authorList>
            <person name="Hosoyama A."/>
            <person name="Uohara A."/>
            <person name="Ohji S."/>
            <person name="Ichikawa N."/>
        </authorList>
    </citation>
    <scope>NUCLEOTIDE SEQUENCE [LARGE SCALE GENOMIC DNA]</scope>
    <source>
        <strain evidence="6 7">NBRC 101102</strain>
    </source>
</reference>
<gene>
    <name evidence="6" type="ORF">CXY01_03350</name>
</gene>
<dbReference type="SMART" id="SM00382">
    <property type="entry name" value="AAA"/>
    <property type="match status" value="1"/>
</dbReference>
<dbReference type="AlphaFoldDB" id="A0A510V3X0"/>
<dbReference type="InterPro" id="IPR003593">
    <property type="entry name" value="AAA+_ATPase"/>
</dbReference>
<feature type="domain" description="AAA+ ATPase" evidence="5">
    <location>
        <begin position="430"/>
        <end position="559"/>
    </location>
</feature>
<evidence type="ECO:0000256" key="3">
    <source>
        <dbReference type="ARBA" id="ARBA00022840"/>
    </source>
</evidence>
<evidence type="ECO:0000256" key="2">
    <source>
        <dbReference type="ARBA" id="ARBA00022741"/>
    </source>
</evidence>
<protein>
    <submittedName>
        <fullName evidence="6">ATPase</fullName>
    </submittedName>
</protein>
<organism evidence="6 7">
    <name type="scientific">Cellulomonas xylanilytica</name>
    <dbReference type="NCBI Taxonomy" id="233583"/>
    <lineage>
        <taxon>Bacteria</taxon>
        <taxon>Bacillati</taxon>
        <taxon>Actinomycetota</taxon>
        <taxon>Actinomycetes</taxon>
        <taxon>Micrococcales</taxon>
        <taxon>Cellulomonadaceae</taxon>
        <taxon>Cellulomonas</taxon>
    </lineage>
</organism>
<dbReference type="InterPro" id="IPR050221">
    <property type="entry name" value="26S_Proteasome_ATPase"/>
</dbReference>
<accession>A0A510V3X0</accession>
<evidence type="ECO:0000256" key="1">
    <source>
        <dbReference type="ARBA" id="ARBA00006914"/>
    </source>
</evidence>
<evidence type="ECO:0000259" key="5">
    <source>
        <dbReference type="SMART" id="SM00382"/>
    </source>
</evidence>
<dbReference type="Pfam" id="PF00004">
    <property type="entry name" value="AAA"/>
    <property type="match status" value="1"/>
</dbReference>
<evidence type="ECO:0000256" key="4">
    <source>
        <dbReference type="SAM" id="MobiDB-lite"/>
    </source>
</evidence>
<dbReference type="GO" id="GO:0005524">
    <property type="term" value="F:ATP binding"/>
    <property type="evidence" value="ECO:0007669"/>
    <property type="project" value="UniProtKB-KW"/>
</dbReference>
<dbReference type="SUPFAM" id="SSF52540">
    <property type="entry name" value="P-loop containing nucleoside triphosphate hydrolases"/>
    <property type="match status" value="1"/>
</dbReference>
<dbReference type="GO" id="GO:0016887">
    <property type="term" value="F:ATP hydrolysis activity"/>
    <property type="evidence" value="ECO:0007669"/>
    <property type="project" value="InterPro"/>
</dbReference>
<dbReference type="PANTHER" id="PTHR23073">
    <property type="entry name" value="26S PROTEASOME REGULATORY SUBUNIT"/>
    <property type="match status" value="1"/>
</dbReference>
<dbReference type="InterPro" id="IPR003959">
    <property type="entry name" value="ATPase_AAA_core"/>
</dbReference>
<keyword evidence="3" id="KW-0067">ATP-binding</keyword>
<dbReference type="Proteomes" id="UP000321118">
    <property type="component" value="Unassembled WGS sequence"/>
</dbReference>
<comment type="caution">
    <text evidence="6">The sequence shown here is derived from an EMBL/GenBank/DDBJ whole genome shotgun (WGS) entry which is preliminary data.</text>
</comment>